<dbReference type="RefSeq" id="WP_205721548.1">
    <property type="nucleotide sequence ID" value="NZ_CP070608.1"/>
</dbReference>
<dbReference type="InterPro" id="IPR023772">
    <property type="entry name" value="DNA-bd_HTH_TetR-type_CS"/>
</dbReference>
<dbReference type="InterPro" id="IPR001647">
    <property type="entry name" value="HTH_TetR"/>
</dbReference>
<dbReference type="Pfam" id="PF00440">
    <property type="entry name" value="TetR_N"/>
    <property type="match status" value="1"/>
</dbReference>
<dbReference type="Pfam" id="PF16925">
    <property type="entry name" value="TetR_C_13"/>
    <property type="match status" value="1"/>
</dbReference>
<feature type="domain" description="HTH tetR-type" evidence="5">
    <location>
        <begin position="6"/>
        <end position="66"/>
    </location>
</feature>
<dbReference type="InterPro" id="IPR009057">
    <property type="entry name" value="Homeodomain-like_sf"/>
</dbReference>
<dbReference type="AlphaFoldDB" id="A0A974WFI4"/>
<evidence type="ECO:0000256" key="4">
    <source>
        <dbReference type="PROSITE-ProRule" id="PRU00335"/>
    </source>
</evidence>
<dbReference type="InterPro" id="IPR011075">
    <property type="entry name" value="TetR_C"/>
</dbReference>
<dbReference type="KEGG" id="fuv:JR347_15770"/>
<gene>
    <name evidence="6" type="ORF">JR347_15770</name>
</gene>
<dbReference type="PROSITE" id="PS01081">
    <property type="entry name" value="HTH_TETR_1"/>
    <property type="match status" value="1"/>
</dbReference>
<dbReference type="PRINTS" id="PR00455">
    <property type="entry name" value="HTHTETR"/>
</dbReference>
<dbReference type="Proteomes" id="UP000662783">
    <property type="component" value="Chromosome"/>
</dbReference>
<evidence type="ECO:0000256" key="3">
    <source>
        <dbReference type="ARBA" id="ARBA00023163"/>
    </source>
</evidence>
<proteinExistence type="predicted"/>
<dbReference type="EMBL" id="CP070608">
    <property type="protein sequence ID" value="QSE97035.1"/>
    <property type="molecule type" value="Genomic_DNA"/>
</dbReference>
<dbReference type="SUPFAM" id="SSF48498">
    <property type="entry name" value="Tetracyclin repressor-like, C-terminal domain"/>
    <property type="match status" value="1"/>
</dbReference>
<dbReference type="PANTHER" id="PTHR47506:SF1">
    <property type="entry name" value="HTH-TYPE TRANSCRIPTIONAL REGULATOR YJDC"/>
    <property type="match status" value="1"/>
</dbReference>
<organism evidence="6 7">
    <name type="scientific">Fulvivirga lutea</name>
    <dbReference type="NCBI Taxonomy" id="2810512"/>
    <lineage>
        <taxon>Bacteria</taxon>
        <taxon>Pseudomonadati</taxon>
        <taxon>Bacteroidota</taxon>
        <taxon>Cytophagia</taxon>
        <taxon>Cytophagales</taxon>
        <taxon>Fulvivirgaceae</taxon>
        <taxon>Fulvivirga</taxon>
    </lineage>
</organism>
<accession>A0A974WFI4</accession>
<dbReference type="GO" id="GO:0003677">
    <property type="term" value="F:DNA binding"/>
    <property type="evidence" value="ECO:0007669"/>
    <property type="project" value="UniProtKB-UniRule"/>
</dbReference>
<keyword evidence="7" id="KW-1185">Reference proteome</keyword>
<sequence length="207" mass="23864">MPKDGTPTREKILAESRALVLQNGFSGTSIDQILEKTGITKGAFFYHFKNKNVLAQALIEDFAREDRENKAAALEHSKPYINNPKERLLAFIQLFIDMMSGLEEPYPGCLYISYTYEPNQFDEEAKKVIKDIILEWRETLEMLLNDVHKTLEAKPTVDIKSLADNFNVIFEGAFVVSRALEDNELIADQLKHYKNYIKLLIQSEFRI</sequence>
<dbReference type="SUPFAM" id="SSF46689">
    <property type="entry name" value="Homeodomain-like"/>
    <property type="match status" value="1"/>
</dbReference>
<feature type="DNA-binding region" description="H-T-H motif" evidence="4">
    <location>
        <begin position="29"/>
        <end position="48"/>
    </location>
</feature>
<evidence type="ECO:0000313" key="6">
    <source>
        <dbReference type="EMBL" id="QSE97035.1"/>
    </source>
</evidence>
<keyword evidence="1" id="KW-0805">Transcription regulation</keyword>
<evidence type="ECO:0000256" key="1">
    <source>
        <dbReference type="ARBA" id="ARBA00023015"/>
    </source>
</evidence>
<evidence type="ECO:0000259" key="5">
    <source>
        <dbReference type="PROSITE" id="PS50977"/>
    </source>
</evidence>
<dbReference type="PANTHER" id="PTHR47506">
    <property type="entry name" value="TRANSCRIPTIONAL REGULATORY PROTEIN"/>
    <property type="match status" value="1"/>
</dbReference>
<protein>
    <submittedName>
        <fullName evidence="6">TetR/AcrR family transcriptional regulator</fullName>
    </submittedName>
</protein>
<dbReference type="InterPro" id="IPR036271">
    <property type="entry name" value="Tet_transcr_reg_TetR-rel_C_sf"/>
</dbReference>
<evidence type="ECO:0000256" key="2">
    <source>
        <dbReference type="ARBA" id="ARBA00023125"/>
    </source>
</evidence>
<dbReference type="PROSITE" id="PS50977">
    <property type="entry name" value="HTH_TETR_2"/>
    <property type="match status" value="1"/>
</dbReference>
<name>A0A974WFI4_9BACT</name>
<keyword evidence="2 4" id="KW-0238">DNA-binding</keyword>
<reference evidence="6" key="1">
    <citation type="submission" date="2021-02" db="EMBL/GenBank/DDBJ databases">
        <title>Fulvivirga sp. S481 isolated from sea water.</title>
        <authorList>
            <person name="Bae S.S."/>
            <person name="Baek K."/>
        </authorList>
    </citation>
    <scope>NUCLEOTIDE SEQUENCE</scope>
    <source>
        <strain evidence="6">S481</strain>
    </source>
</reference>
<dbReference type="Gene3D" id="1.10.357.10">
    <property type="entry name" value="Tetracycline Repressor, domain 2"/>
    <property type="match status" value="1"/>
</dbReference>
<evidence type="ECO:0000313" key="7">
    <source>
        <dbReference type="Proteomes" id="UP000662783"/>
    </source>
</evidence>
<keyword evidence="3" id="KW-0804">Transcription</keyword>